<name>A0A8I0EVK2_9ACTN</name>
<dbReference type="Proteomes" id="UP000620591">
    <property type="component" value="Unassembled WGS sequence"/>
</dbReference>
<dbReference type="EMBL" id="JACTVM010000001">
    <property type="protein sequence ID" value="MBC9225947.1"/>
    <property type="molecule type" value="Genomic_DNA"/>
</dbReference>
<dbReference type="InterPro" id="IPR000182">
    <property type="entry name" value="GNAT_dom"/>
</dbReference>
<sequence length="182" mass="20276">MRTPRLRLRHWSQADREPFAALNADSRVMEHFPAPLDASESDALADRISSRLDEHGWGLWAVETPDGRFAGFTGLNPVPRAIAELVRGEPTIEVGWRLARWAWGHGYATEAGTAALRHGFDVLELEEIVSFTAAGNARSRAVMERLGMTRDPADDFDHPALALDSPLRRHVLYRLSRGGVRS</sequence>
<comment type="caution">
    <text evidence="2">The sequence shown here is derived from an EMBL/GenBank/DDBJ whole genome shotgun (WGS) entry which is preliminary data.</text>
</comment>
<evidence type="ECO:0000259" key="1">
    <source>
        <dbReference type="PROSITE" id="PS51186"/>
    </source>
</evidence>
<dbReference type="GO" id="GO:0016747">
    <property type="term" value="F:acyltransferase activity, transferring groups other than amino-acyl groups"/>
    <property type="evidence" value="ECO:0007669"/>
    <property type="project" value="InterPro"/>
</dbReference>
<evidence type="ECO:0000313" key="3">
    <source>
        <dbReference type="Proteomes" id="UP000620591"/>
    </source>
</evidence>
<dbReference type="AlphaFoldDB" id="A0A8I0EVK2"/>
<gene>
    <name evidence="2" type="ORF">IBG24_06450</name>
</gene>
<dbReference type="InterPro" id="IPR016181">
    <property type="entry name" value="Acyl_CoA_acyltransferase"/>
</dbReference>
<accession>A0A8I0EVK2</accession>
<reference evidence="2" key="1">
    <citation type="submission" date="2020-09" db="EMBL/GenBank/DDBJ databases">
        <title>Novel species in genus Aeromicrobium.</title>
        <authorList>
            <person name="Zhang G."/>
        </authorList>
    </citation>
    <scope>NUCLEOTIDE SEQUENCE</scope>
    <source>
        <strain evidence="2">Zg-636</strain>
    </source>
</reference>
<dbReference type="PANTHER" id="PTHR43792:SF1">
    <property type="entry name" value="N-ACETYLTRANSFERASE DOMAIN-CONTAINING PROTEIN"/>
    <property type="match status" value="1"/>
</dbReference>
<dbReference type="SUPFAM" id="SSF55729">
    <property type="entry name" value="Acyl-CoA N-acyltransferases (Nat)"/>
    <property type="match status" value="1"/>
</dbReference>
<feature type="domain" description="N-acetyltransferase" evidence="1">
    <location>
        <begin position="6"/>
        <end position="168"/>
    </location>
</feature>
<dbReference type="Pfam" id="PF13302">
    <property type="entry name" value="Acetyltransf_3"/>
    <property type="match status" value="1"/>
</dbReference>
<dbReference type="Gene3D" id="3.40.630.30">
    <property type="match status" value="1"/>
</dbReference>
<dbReference type="InterPro" id="IPR051531">
    <property type="entry name" value="N-acetyltransferase"/>
</dbReference>
<organism evidence="2 3">
    <name type="scientific">Aeromicrobium senzhongii</name>
    <dbReference type="NCBI Taxonomy" id="2663859"/>
    <lineage>
        <taxon>Bacteria</taxon>
        <taxon>Bacillati</taxon>
        <taxon>Actinomycetota</taxon>
        <taxon>Actinomycetes</taxon>
        <taxon>Propionibacteriales</taxon>
        <taxon>Nocardioidaceae</taxon>
        <taxon>Aeromicrobium</taxon>
    </lineage>
</organism>
<proteinExistence type="predicted"/>
<dbReference type="PROSITE" id="PS51186">
    <property type="entry name" value="GNAT"/>
    <property type="match status" value="1"/>
</dbReference>
<protein>
    <submittedName>
        <fullName evidence="2">GNAT family N-acetyltransferase</fullName>
    </submittedName>
</protein>
<keyword evidence="2" id="KW-0808">Transferase</keyword>
<evidence type="ECO:0000313" key="2">
    <source>
        <dbReference type="EMBL" id="MBC9225947.1"/>
    </source>
</evidence>
<dbReference type="PANTHER" id="PTHR43792">
    <property type="entry name" value="GNAT FAMILY, PUTATIVE (AFU_ORTHOLOGUE AFUA_3G00765)-RELATED-RELATED"/>
    <property type="match status" value="1"/>
</dbReference>